<gene>
    <name evidence="9" type="ORF">SCHCODRAFT_47986</name>
</gene>
<evidence type="ECO:0000256" key="5">
    <source>
        <dbReference type="RuleBase" id="RU365068"/>
    </source>
</evidence>
<feature type="region of interest" description="Disordered" evidence="6">
    <location>
        <begin position="452"/>
        <end position="478"/>
    </location>
</feature>
<evidence type="ECO:0000256" key="3">
    <source>
        <dbReference type="ARBA" id="ARBA00022840"/>
    </source>
</evidence>
<evidence type="ECO:0000313" key="9">
    <source>
        <dbReference type="EMBL" id="EFJ03020.1"/>
    </source>
</evidence>
<dbReference type="GO" id="GO:0005524">
    <property type="term" value="F:ATP binding"/>
    <property type="evidence" value="ECO:0007669"/>
    <property type="project" value="UniProtKB-UniRule"/>
</dbReference>
<dbReference type="InterPro" id="IPR011545">
    <property type="entry name" value="DEAD/DEAH_box_helicase_dom"/>
</dbReference>
<feature type="non-terminal residue" evidence="9">
    <location>
        <position position="1"/>
    </location>
</feature>
<dbReference type="GeneID" id="9587829"/>
<evidence type="ECO:0000256" key="6">
    <source>
        <dbReference type="SAM" id="MobiDB-lite"/>
    </source>
</evidence>
<dbReference type="GO" id="GO:0003723">
    <property type="term" value="F:RNA binding"/>
    <property type="evidence" value="ECO:0007669"/>
    <property type="project" value="UniProtKB-UniRule"/>
</dbReference>
<comment type="catalytic activity">
    <reaction evidence="5">
        <text>ATP + H2O = ADP + phosphate + H(+)</text>
        <dbReference type="Rhea" id="RHEA:13065"/>
        <dbReference type="ChEBI" id="CHEBI:15377"/>
        <dbReference type="ChEBI" id="CHEBI:15378"/>
        <dbReference type="ChEBI" id="CHEBI:30616"/>
        <dbReference type="ChEBI" id="CHEBI:43474"/>
        <dbReference type="ChEBI" id="CHEBI:456216"/>
        <dbReference type="EC" id="3.6.4.13"/>
    </reaction>
</comment>
<comment type="similarity">
    <text evidence="5">Belongs to the DEAD box helicase family.</text>
</comment>
<name>D8PPZ2_SCHCM</name>
<dbReference type="FunCoup" id="D8PPZ2">
    <property type="interactions" value="201"/>
</dbReference>
<dbReference type="EMBL" id="GL377302">
    <property type="protein sequence ID" value="EFJ03020.1"/>
    <property type="molecule type" value="Genomic_DNA"/>
</dbReference>
<dbReference type="PROSITE" id="PS51192">
    <property type="entry name" value="HELICASE_ATP_BIND_1"/>
    <property type="match status" value="1"/>
</dbReference>
<feature type="domain" description="Helicase ATP-binding" evidence="7">
    <location>
        <begin position="1"/>
        <end position="177"/>
    </location>
</feature>
<evidence type="ECO:0000259" key="7">
    <source>
        <dbReference type="PROSITE" id="PS51192"/>
    </source>
</evidence>
<reference evidence="9 10" key="1">
    <citation type="journal article" date="2010" name="Nat. Biotechnol.">
        <title>Genome sequence of the model mushroom Schizophyllum commune.</title>
        <authorList>
            <person name="Ohm R.A."/>
            <person name="de Jong J.F."/>
            <person name="Lugones L.G."/>
            <person name="Aerts A."/>
            <person name="Kothe E."/>
            <person name="Stajich J.E."/>
            <person name="de Vries R.P."/>
            <person name="Record E."/>
            <person name="Levasseur A."/>
            <person name="Baker S.E."/>
            <person name="Bartholomew K.A."/>
            <person name="Coutinho P.M."/>
            <person name="Erdmann S."/>
            <person name="Fowler T.J."/>
            <person name="Gathman A.C."/>
            <person name="Lombard V."/>
            <person name="Henrissat B."/>
            <person name="Knabe N."/>
            <person name="Kuees U."/>
            <person name="Lilly W.W."/>
            <person name="Lindquist E."/>
            <person name="Lucas S."/>
            <person name="Magnuson J.K."/>
            <person name="Piumi F."/>
            <person name="Raudaskoski M."/>
            <person name="Salamov A."/>
            <person name="Schmutz J."/>
            <person name="Schwarze F.W.M.R."/>
            <person name="vanKuyk P.A."/>
            <person name="Horton J.S."/>
            <person name="Grigoriev I.V."/>
            <person name="Woesten H.A.B."/>
        </authorList>
    </citation>
    <scope>NUCLEOTIDE SEQUENCE [LARGE SCALE GENOMIC DNA]</scope>
    <source>
        <strain evidence="10">H4-8 / FGSC 9210</strain>
    </source>
</reference>
<dbReference type="GO" id="GO:0016787">
    <property type="term" value="F:hydrolase activity"/>
    <property type="evidence" value="ECO:0007669"/>
    <property type="project" value="UniProtKB-KW"/>
</dbReference>
<dbReference type="CDD" id="cd18787">
    <property type="entry name" value="SF2_C_DEAD"/>
    <property type="match status" value="1"/>
</dbReference>
<accession>D8PPZ2</accession>
<keyword evidence="3 5" id="KW-0067">ATP-binding</keyword>
<dbReference type="Gene3D" id="3.40.50.300">
    <property type="entry name" value="P-loop containing nucleotide triphosphate hydrolases"/>
    <property type="match status" value="2"/>
</dbReference>
<dbReference type="InterPro" id="IPR027417">
    <property type="entry name" value="P-loop_NTPase"/>
</dbReference>
<dbReference type="InterPro" id="IPR014001">
    <property type="entry name" value="Helicase_ATP-bd"/>
</dbReference>
<keyword evidence="4 5" id="KW-0694">RNA-binding</keyword>
<evidence type="ECO:0000256" key="4">
    <source>
        <dbReference type="ARBA" id="ARBA00022884"/>
    </source>
</evidence>
<evidence type="ECO:0000259" key="8">
    <source>
        <dbReference type="PROSITE" id="PS51194"/>
    </source>
</evidence>
<keyword evidence="2 5" id="KW-0378">Hydrolase</keyword>
<dbReference type="GO" id="GO:0003724">
    <property type="term" value="F:RNA helicase activity"/>
    <property type="evidence" value="ECO:0007669"/>
    <property type="project" value="UniProtKB-EC"/>
</dbReference>
<feature type="compositionally biased region" description="Basic and acidic residues" evidence="6">
    <location>
        <begin position="452"/>
        <end position="462"/>
    </location>
</feature>
<dbReference type="InParanoid" id="D8PPZ2"/>
<evidence type="ECO:0000256" key="1">
    <source>
        <dbReference type="ARBA" id="ARBA00022741"/>
    </source>
</evidence>
<dbReference type="EC" id="3.6.4.13" evidence="5"/>
<comment type="domain">
    <text evidence="5">The Q motif is unique to and characteristic of the DEAD box family of RNA helicases and controls ATP binding and hydrolysis.</text>
</comment>
<protein>
    <recommendedName>
        <fullName evidence="5">ATP-dependent RNA helicase</fullName>
        <ecNumber evidence="5">3.6.4.13</ecNumber>
    </recommendedName>
</protein>
<dbReference type="eggNOG" id="KOG0342">
    <property type="taxonomic scope" value="Eukaryota"/>
</dbReference>
<dbReference type="SMART" id="SM00487">
    <property type="entry name" value="DEXDc"/>
    <property type="match status" value="1"/>
</dbReference>
<dbReference type="Proteomes" id="UP000007431">
    <property type="component" value="Unassembled WGS sequence"/>
</dbReference>
<feature type="compositionally biased region" description="Basic residues" evidence="6">
    <location>
        <begin position="463"/>
        <end position="478"/>
    </location>
</feature>
<dbReference type="AlphaFoldDB" id="D8PPZ2"/>
<keyword evidence="10" id="KW-1185">Reference proteome</keyword>
<dbReference type="OrthoDB" id="193716at2759"/>
<dbReference type="PANTHER" id="PTHR24031">
    <property type="entry name" value="RNA HELICASE"/>
    <property type="match status" value="1"/>
</dbReference>
<dbReference type="PROSITE" id="PS51194">
    <property type="entry name" value="HELICASE_CTER"/>
    <property type="match status" value="1"/>
</dbReference>
<dbReference type="SMART" id="SM00490">
    <property type="entry name" value="HELICc"/>
    <property type="match status" value="1"/>
</dbReference>
<dbReference type="Pfam" id="PF00270">
    <property type="entry name" value="DEAD"/>
    <property type="match status" value="1"/>
</dbReference>
<dbReference type="VEuPathDB" id="FungiDB:SCHCODRAFT_01165803"/>
<organism evidence="10">
    <name type="scientific">Schizophyllum commune (strain H4-8 / FGSC 9210)</name>
    <name type="common">Split gill fungus</name>
    <dbReference type="NCBI Taxonomy" id="578458"/>
    <lineage>
        <taxon>Eukaryota</taxon>
        <taxon>Fungi</taxon>
        <taxon>Dikarya</taxon>
        <taxon>Basidiomycota</taxon>
        <taxon>Agaricomycotina</taxon>
        <taxon>Agaricomycetes</taxon>
        <taxon>Agaricomycetidae</taxon>
        <taxon>Agaricales</taxon>
        <taxon>Schizophyllaceae</taxon>
        <taxon>Schizophyllum</taxon>
    </lineage>
</organism>
<dbReference type="KEGG" id="scm:SCHCO_01165803"/>
<proteinExistence type="inferred from homology"/>
<feature type="domain" description="Helicase C-terminal" evidence="8">
    <location>
        <begin position="215"/>
        <end position="364"/>
    </location>
</feature>
<dbReference type="HOGENOM" id="CLU_003041_26_6_1"/>
<dbReference type="OMA" id="AYKVMLF"/>
<keyword evidence="1 5" id="KW-0547">Nucleotide-binding</keyword>
<dbReference type="SUPFAM" id="SSF52540">
    <property type="entry name" value="P-loop containing nucleoside triphosphate hydrolases"/>
    <property type="match status" value="1"/>
</dbReference>
<dbReference type="InterPro" id="IPR001650">
    <property type="entry name" value="Helicase_C-like"/>
</dbReference>
<dbReference type="STRING" id="578458.D8PPZ2"/>
<evidence type="ECO:0000256" key="2">
    <source>
        <dbReference type="ARBA" id="ARBA00022801"/>
    </source>
</evidence>
<keyword evidence="5" id="KW-0347">Helicase</keyword>
<sequence>ALQNKDLLVQAKTGTGKTLAYLVPSIEKLQGKPPGEGVAALIIAPTRDLALQIEAQARRLLEGSEYSVRRAVGGTEYVHEERRQLLRGGDILVATPGRLLDHLSSPDVSARLASVSTLVYDEVDRLLEEGFKRELDAIVELLPRHEDVARQTLMYSATIDDEVKQVASKHLQPSFEFIKTFSEDEAGTHEHVPQSYHVASFVDSFPVAISVLQDDIKEHAIVGSEKKSTSKAIVFLPTTRQVDWATAVLKRIKGLPEVYDIHGRMTMQKRNYVAEAFKKAETAILVSSDVTARGMDFPGVTLVLQVGVPNDADQYIHRLGRTARAGASGRGVIILDPSEQYFLSLPQIRRLPLEKAPSISADRLQFLSDAVAATFSKIPADVKADAYRAWLSYYASQTHHLRWSRTRLVEEGLDYVVGGLGWHLDYAPPIAKSVATMLRLGEVRGVDVVRDEDLETKDQAKEKKAKWDKHSRKRAKAG</sequence>
<evidence type="ECO:0000313" key="10">
    <source>
        <dbReference type="Proteomes" id="UP000007431"/>
    </source>
</evidence>
<dbReference type="Pfam" id="PF00271">
    <property type="entry name" value="Helicase_C"/>
    <property type="match status" value="1"/>
</dbReference>
<comment type="function">
    <text evidence="5">RNA helicase.</text>
</comment>